<accession>A0A2S0VNS6</accession>
<dbReference type="InterPro" id="IPR014922">
    <property type="entry name" value="YdhG-like"/>
</dbReference>
<dbReference type="RefSeq" id="WP_108601923.1">
    <property type="nucleotide sequence ID" value="NZ_CP026604.1"/>
</dbReference>
<evidence type="ECO:0000313" key="2">
    <source>
        <dbReference type="EMBL" id="AWB65849.1"/>
    </source>
</evidence>
<dbReference type="Proteomes" id="UP000244441">
    <property type="component" value="Chromosome"/>
</dbReference>
<keyword evidence="3" id="KW-1185">Reference proteome</keyword>
<dbReference type="Pfam" id="PF08818">
    <property type="entry name" value="DUF1801"/>
    <property type="match status" value="1"/>
</dbReference>
<feature type="domain" description="YdhG-like" evidence="1">
    <location>
        <begin position="11"/>
        <end position="114"/>
    </location>
</feature>
<reference evidence="2 3" key="1">
    <citation type="submission" date="2018-01" db="EMBL/GenBank/DDBJ databases">
        <title>Genome sequence of a Cantenovulum-like bacteria.</title>
        <authorList>
            <person name="Tan W.R."/>
            <person name="Lau N.-S."/>
            <person name="Go F."/>
            <person name="Amirul A.-A.A."/>
        </authorList>
    </citation>
    <scope>NUCLEOTIDE SEQUENCE [LARGE SCALE GENOMIC DNA]</scope>
    <source>
        <strain evidence="2 3">CCB-QB4</strain>
    </source>
</reference>
<dbReference type="AlphaFoldDB" id="A0A2S0VNS6"/>
<dbReference type="EMBL" id="CP026604">
    <property type="protein sequence ID" value="AWB65849.1"/>
    <property type="molecule type" value="Genomic_DNA"/>
</dbReference>
<evidence type="ECO:0000259" key="1">
    <source>
        <dbReference type="Pfam" id="PF08818"/>
    </source>
</evidence>
<dbReference type="OrthoDB" id="328972at2"/>
<dbReference type="KEGG" id="cate:C2869_05075"/>
<dbReference type="SUPFAM" id="SSF159888">
    <property type="entry name" value="YdhG-like"/>
    <property type="match status" value="1"/>
</dbReference>
<sequence>MPESTIPTPAQEKLELLRQLILDVAQQQELGNVEQSIKWGQQSFQTQYGSPIRIGWDSREPQHYSLYCHCQTKLIASFKEVFGEQIEFVGNRQIKLEIAKPFPQAIMMQCIMTALNYKRLKHLPLLGL</sequence>
<protein>
    <recommendedName>
        <fullName evidence="1">YdhG-like domain-containing protein</fullName>
    </recommendedName>
</protein>
<gene>
    <name evidence="2" type="ORF">C2869_05075</name>
</gene>
<organism evidence="2 3">
    <name type="scientific">Saccharobesus litoralis</name>
    <dbReference type="NCBI Taxonomy" id="2172099"/>
    <lineage>
        <taxon>Bacteria</taxon>
        <taxon>Pseudomonadati</taxon>
        <taxon>Pseudomonadota</taxon>
        <taxon>Gammaproteobacteria</taxon>
        <taxon>Alteromonadales</taxon>
        <taxon>Alteromonadaceae</taxon>
        <taxon>Saccharobesus</taxon>
    </lineage>
</organism>
<evidence type="ECO:0000313" key="3">
    <source>
        <dbReference type="Proteomes" id="UP000244441"/>
    </source>
</evidence>
<name>A0A2S0VNS6_9ALTE</name>
<proteinExistence type="predicted"/>